<evidence type="ECO:0000256" key="2">
    <source>
        <dbReference type="ARBA" id="ARBA00023015"/>
    </source>
</evidence>
<evidence type="ECO:0000313" key="6">
    <source>
        <dbReference type="EMBL" id="MBI6886208.1"/>
    </source>
</evidence>
<proteinExistence type="inferred from homology"/>
<dbReference type="InterPro" id="IPR036388">
    <property type="entry name" value="WH-like_DNA-bd_sf"/>
</dbReference>
<dbReference type="InterPro" id="IPR050176">
    <property type="entry name" value="LTTR"/>
</dbReference>
<sequence>MLARLSEIGDESVFDTVLLRSLIAVADTGGFTRAAHRLHLTQSAISAHIRRLEREAGQKLLERTTRSVSLTPAGARLAGYARTILALHDDARASLGAGRRVSGTVYVGLSEEMVKAPIIDCMRRFSVAHPDAEVSLTVGLTGELLSLVHSGGLDIVLGSRCSDEERGEVLWSEPLVWARGPIALGSDEVTTPVPLAVFSDQCPYRAAAIEALVRAGRQWRIVCQSPSVGGLMTAVSGGLGVTPVTRSSALAAGLVEVSTLPALPQAQFVLTSAATPKRSAALLLAQLRQCVAKGEL</sequence>
<evidence type="ECO:0000256" key="3">
    <source>
        <dbReference type="ARBA" id="ARBA00023125"/>
    </source>
</evidence>
<dbReference type="InterPro" id="IPR000847">
    <property type="entry name" value="LysR_HTH_N"/>
</dbReference>
<dbReference type="Pfam" id="PF00126">
    <property type="entry name" value="HTH_1"/>
    <property type="match status" value="1"/>
</dbReference>
<comment type="similarity">
    <text evidence="1">Belongs to the LysR transcriptional regulatory family.</text>
</comment>
<dbReference type="Pfam" id="PF03466">
    <property type="entry name" value="LysR_substrate"/>
    <property type="match status" value="1"/>
</dbReference>
<dbReference type="Proteomes" id="UP000637061">
    <property type="component" value="Unassembled WGS sequence"/>
</dbReference>
<dbReference type="FunFam" id="1.10.10.10:FF:000001">
    <property type="entry name" value="LysR family transcriptional regulator"/>
    <property type="match status" value="1"/>
</dbReference>
<dbReference type="Gene3D" id="3.40.190.10">
    <property type="entry name" value="Periplasmic binding protein-like II"/>
    <property type="match status" value="2"/>
</dbReference>
<dbReference type="RefSeq" id="WP_177331261.1">
    <property type="nucleotide sequence ID" value="NZ_CP022561.1"/>
</dbReference>
<dbReference type="InterPro" id="IPR036390">
    <property type="entry name" value="WH_DNA-bd_sf"/>
</dbReference>
<evidence type="ECO:0000259" key="5">
    <source>
        <dbReference type="PROSITE" id="PS50931"/>
    </source>
</evidence>
<organism evidence="6 7">
    <name type="scientific">Pseudomonas putida</name>
    <name type="common">Arthrobacter siderocapsulatus</name>
    <dbReference type="NCBI Taxonomy" id="303"/>
    <lineage>
        <taxon>Bacteria</taxon>
        <taxon>Pseudomonadati</taxon>
        <taxon>Pseudomonadota</taxon>
        <taxon>Gammaproteobacteria</taxon>
        <taxon>Pseudomonadales</taxon>
        <taxon>Pseudomonadaceae</taxon>
        <taxon>Pseudomonas</taxon>
    </lineage>
</organism>
<name>A0A8I1JLL3_PSEPU</name>
<dbReference type="PROSITE" id="PS50931">
    <property type="entry name" value="HTH_LYSR"/>
    <property type="match status" value="1"/>
</dbReference>
<dbReference type="Gene3D" id="1.10.10.10">
    <property type="entry name" value="Winged helix-like DNA-binding domain superfamily/Winged helix DNA-binding domain"/>
    <property type="match status" value="1"/>
</dbReference>
<dbReference type="InterPro" id="IPR005119">
    <property type="entry name" value="LysR_subst-bd"/>
</dbReference>
<dbReference type="PANTHER" id="PTHR30579:SF7">
    <property type="entry name" value="HTH-TYPE TRANSCRIPTIONAL REGULATOR LRHA-RELATED"/>
    <property type="match status" value="1"/>
</dbReference>
<comment type="caution">
    <text evidence="6">The sequence shown here is derived from an EMBL/GenBank/DDBJ whole genome shotgun (WGS) entry which is preliminary data.</text>
</comment>
<protein>
    <submittedName>
        <fullName evidence="6">LysR family transcriptional regulator</fullName>
    </submittedName>
</protein>
<keyword evidence="2" id="KW-0805">Transcription regulation</keyword>
<keyword evidence="3" id="KW-0238">DNA-binding</keyword>
<evidence type="ECO:0000256" key="4">
    <source>
        <dbReference type="ARBA" id="ARBA00023163"/>
    </source>
</evidence>
<dbReference type="GO" id="GO:0003700">
    <property type="term" value="F:DNA-binding transcription factor activity"/>
    <property type="evidence" value="ECO:0007669"/>
    <property type="project" value="InterPro"/>
</dbReference>
<dbReference type="SUPFAM" id="SSF46785">
    <property type="entry name" value="Winged helix' DNA-binding domain"/>
    <property type="match status" value="1"/>
</dbReference>
<feature type="domain" description="HTH lysR-type" evidence="5">
    <location>
        <begin position="14"/>
        <end position="71"/>
    </location>
</feature>
<keyword evidence="4" id="KW-0804">Transcription</keyword>
<dbReference type="PRINTS" id="PR00039">
    <property type="entry name" value="HTHLYSR"/>
</dbReference>
<dbReference type="PANTHER" id="PTHR30579">
    <property type="entry name" value="TRANSCRIPTIONAL REGULATOR"/>
    <property type="match status" value="1"/>
</dbReference>
<dbReference type="AlphaFoldDB" id="A0A8I1JLL3"/>
<reference evidence="6" key="1">
    <citation type="submission" date="2020-12" db="EMBL/GenBank/DDBJ databases">
        <title>Enhanced detection system for hospital associated transmission using whole genome sequencing surveillance.</title>
        <authorList>
            <person name="Harrison L.H."/>
            <person name="Van Tyne D."/>
            <person name="Marsh J.W."/>
            <person name="Griffith M.P."/>
            <person name="Snyder D.J."/>
            <person name="Cooper V.S."/>
            <person name="Mustapha M."/>
        </authorList>
    </citation>
    <scope>NUCLEOTIDE SEQUENCE</scope>
    <source>
        <strain evidence="6">PSB00042</strain>
    </source>
</reference>
<accession>A0A8I1JLL3</accession>
<evidence type="ECO:0000313" key="7">
    <source>
        <dbReference type="Proteomes" id="UP000637061"/>
    </source>
</evidence>
<evidence type="ECO:0000256" key="1">
    <source>
        <dbReference type="ARBA" id="ARBA00009437"/>
    </source>
</evidence>
<dbReference type="EMBL" id="JAEHTE010000028">
    <property type="protein sequence ID" value="MBI6886208.1"/>
    <property type="molecule type" value="Genomic_DNA"/>
</dbReference>
<dbReference type="SUPFAM" id="SSF53850">
    <property type="entry name" value="Periplasmic binding protein-like II"/>
    <property type="match status" value="1"/>
</dbReference>
<gene>
    <name evidence="6" type="ORF">JEU22_20090</name>
</gene>
<dbReference type="GO" id="GO:0003677">
    <property type="term" value="F:DNA binding"/>
    <property type="evidence" value="ECO:0007669"/>
    <property type="project" value="UniProtKB-KW"/>
</dbReference>